<dbReference type="InterPro" id="IPR016117">
    <property type="entry name" value="ArgJ-like_dom_sf"/>
</dbReference>
<feature type="binding site" evidence="8">
    <location>
        <position position="214"/>
    </location>
    <ligand>
        <name>substrate</name>
    </ligand>
</feature>
<comment type="catalytic activity">
    <reaction evidence="8">
        <text>N(2)-acetyl-L-ornithine + L-glutamate = N-acetyl-L-glutamate + L-ornithine</text>
        <dbReference type="Rhea" id="RHEA:15349"/>
        <dbReference type="ChEBI" id="CHEBI:29985"/>
        <dbReference type="ChEBI" id="CHEBI:44337"/>
        <dbReference type="ChEBI" id="CHEBI:46911"/>
        <dbReference type="ChEBI" id="CHEBI:57805"/>
        <dbReference type="EC" id="2.3.1.35"/>
    </reaction>
</comment>
<comment type="catalytic activity">
    <reaction evidence="8">
        <text>L-glutamate + acetyl-CoA = N-acetyl-L-glutamate + CoA + H(+)</text>
        <dbReference type="Rhea" id="RHEA:24292"/>
        <dbReference type="ChEBI" id="CHEBI:15378"/>
        <dbReference type="ChEBI" id="CHEBI:29985"/>
        <dbReference type="ChEBI" id="CHEBI:44337"/>
        <dbReference type="ChEBI" id="CHEBI:57287"/>
        <dbReference type="ChEBI" id="CHEBI:57288"/>
        <dbReference type="EC" id="2.3.1.1"/>
    </reaction>
</comment>
<evidence type="ECO:0000313" key="9">
    <source>
        <dbReference type="EMBL" id="VFJ65282.1"/>
    </source>
</evidence>
<proteinExistence type="inferred from homology"/>
<evidence type="ECO:0000256" key="6">
    <source>
        <dbReference type="ARBA" id="ARBA00022813"/>
    </source>
</evidence>
<feature type="site" description="Involved in the stabilization of negative charge on the oxyanion by the formation of the oxyanion hole" evidence="8">
    <location>
        <position position="133"/>
    </location>
</feature>
<evidence type="ECO:0000313" key="11">
    <source>
        <dbReference type="EMBL" id="VFK16244.1"/>
    </source>
</evidence>
<keyword evidence="8" id="KW-0963">Cytoplasm</keyword>
<feature type="chain" id="PRO_5034662734" description="Arginine biosynthesis bifunctional protein ArgJ alpha chain" evidence="8">
    <location>
        <begin position="1"/>
        <end position="213"/>
    </location>
</feature>
<dbReference type="CDD" id="cd02152">
    <property type="entry name" value="OAT"/>
    <property type="match status" value="1"/>
</dbReference>
<dbReference type="GO" id="GO:0004042">
    <property type="term" value="F:L-glutamate N-acetyltransferase activity"/>
    <property type="evidence" value="ECO:0007669"/>
    <property type="project" value="UniProtKB-UniRule"/>
</dbReference>
<dbReference type="Gene3D" id="3.10.20.340">
    <property type="entry name" value="ArgJ beta chain, C-terminal domain"/>
    <property type="match status" value="1"/>
</dbReference>
<feature type="binding site" evidence="8">
    <location>
        <position position="203"/>
    </location>
    <ligand>
        <name>substrate</name>
    </ligand>
</feature>
<comment type="subcellular location">
    <subcellularLocation>
        <location evidence="8">Cytoplasm</location>
    </subcellularLocation>
</comment>
<dbReference type="AlphaFoldDB" id="A0A450TE59"/>
<dbReference type="GO" id="GO:0005737">
    <property type="term" value="C:cytoplasm"/>
    <property type="evidence" value="ECO:0007669"/>
    <property type="project" value="UniProtKB-SubCell"/>
</dbReference>
<protein>
    <recommendedName>
        <fullName evidence="8">Arginine biosynthesis bifunctional protein ArgJ</fullName>
    </recommendedName>
    <domain>
        <recommendedName>
            <fullName evidence="8">Glutamate N-acetyltransferase</fullName>
            <ecNumber evidence="8">2.3.1.35</ecNumber>
        </recommendedName>
        <alternativeName>
            <fullName evidence="8">Ornithine acetyltransferase</fullName>
            <shortName evidence="8">OATase</shortName>
        </alternativeName>
        <alternativeName>
            <fullName evidence="8">Ornithine transacetylase</fullName>
        </alternativeName>
    </domain>
    <domain>
        <recommendedName>
            <fullName evidence="8">Amino-acid acetyltransferase</fullName>
            <ecNumber evidence="8">2.3.1.1</ecNumber>
        </recommendedName>
        <alternativeName>
            <fullName evidence="8">N-acetylglutamate synthase</fullName>
            <shortName evidence="8">AGSase</shortName>
        </alternativeName>
    </domain>
    <component>
        <recommendedName>
            <fullName evidence="8">Arginine biosynthesis bifunctional protein ArgJ alpha chain</fullName>
        </recommendedName>
    </component>
    <component>
        <recommendedName>
            <fullName evidence="8">Arginine biosynthesis bifunctional protein ArgJ beta chain</fullName>
        </recommendedName>
    </component>
</protein>
<accession>A0A450TE59</accession>
<comment type="pathway">
    <text evidence="8">Amino-acid biosynthesis; L-arginine biosynthesis; N(2)-acetyl-L-ornithine from L-glutamate: step 1/4.</text>
</comment>
<feature type="binding site" evidence="8">
    <location>
        <position position="169"/>
    </location>
    <ligand>
        <name>substrate</name>
    </ligand>
</feature>
<keyword evidence="7 8" id="KW-0012">Acyltransferase</keyword>
<comment type="subunit">
    <text evidence="2 8">Heterotetramer of two alpha and two beta chains.</text>
</comment>
<feature type="site" description="Cleavage; by autolysis" evidence="8">
    <location>
        <begin position="213"/>
        <end position="214"/>
    </location>
</feature>
<keyword evidence="4 8" id="KW-0028">Amino-acid biosynthesis</keyword>
<keyword evidence="6 8" id="KW-0068">Autocatalytic cleavage</keyword>
<feature type="binding site" evidence="8">
    <location>
        <position position="458"/>
    </location>
    <ligand>
        <name>substrate</name>
    </ligand>
</feature>
<dbReference type="Gene3D" id="3.60.70.12">
    <property type="entry name" value="L-amino peptidase D-ALA esterase/amidase"/>
    <property type="match status" value="1"/>
</dbReference>
<sequence>MTNTPPNTTPSPRPVKGIRLGTAAAGIRQHTGLPSPEETQPGKTPVREDLVLVEIAQGAATTAVFTRNAFCAAPVHVARRHLGATSPRFLLINSGNANAGTGQQGTADAMACCAAVAQQTGCPPEAVLPFSTGVIGELLPVAPIRRGIGQAHGNLHADGWDRAARAIMTTDTVPKYASRTVETPSGLRGGSSGGSFTITGIAKGAGMIRPDMATMLAFVATDAPVTPAALGHALASAVERSFHRITVDGDTSTNDACVLMATGMAPGMPPIDDIRTDAGRQFQQAVTEVCQALAKALIRDGEGATKFITIEVQGGKDRAECDRVAFTIAHSPLVKTAFFAADPNWGRILAAVGRAGLPDLDISGVRIFLLPHATNTPLDNRQPSMASPTEAHRRALSGATPDDVCIVTSGMRSSEYTEQQGQRVMQAPEITVRVELGRGKANTVVWTCDLSHDYVRINAEYRT</sequence>
<evidence type="ECO:0000256" key="2">
    <source>
        <dbReference type="ARBA" id="ARBA00011475"/>
    </source>
</evidence>
<dbReference type="NCBIfam" id="TIGR00120">
    <property type="entry name" value="ArgJ"/>
    <property type="match status" value="1"/>
</dbReference>
<evidence type="ECO:0000256" key="7">
    <source>
        <dbReference type="ARBA" id="ARBA00023315"/>
    </source>
</evidence>
<dbReference type="EMBL" id="CAADFL010000408">
    <property type="protein sequence ID" value="VFK16244.1"/>
    <property type="molecule type" value="Genomic_DNA"/>
</dbReference>
<comment type="similarity">
    <text evidence="1 8">Belongs to the ArgJ family.</text>
</comment>
<organism evidence="9">
    <name type="scientific">Candidatus Kentrum sp. FM</name>
    <dbReference type="NCBI Taxonomy" id="2126340"/>
    <lineage>
        <taxon>Bacteria</taxon>
        <taxon>Pseudomonadati</taxon>
        <taxon>Pseudomonadota</taxon>
        <taxon>Gammaproteobacteria</taxon>
        <taxon>Candidatus Kentrum</taxon>
    </lineage>
</organism>
<dbReference type="GO" id="GO:0006592">
    <property type="term" value="P:ornithine biosynthetic process"/>
    <property type="evidence" value="ECO:0007669"/>
    <property type="project" value="TreeGrafter"/>
</dbReference>
<dbReference type="InterPro" id="IPR042195">
    <property type="entry name" value="ArgJ_beta_C"/>
</dbReference>
<dbReference type="GO" id="GO:0006526">
    <property type="term" value="P:L-arginine biosynthetic process"/>
    <property type="evidence" value="ECO:0007669"/>
    <property type="project" value="UniProtKB-UniRule"/>
</dbReference>
<dbReference type="PANTHER" id="PTHR23100">
    <property type="entry name" value="ARGININE BIOSYNTHESIS BIFUNCTIONAL PROTEIN ARGJ"/>
    <property type="match status" value="1"/>
</dbReference>
<evidence type="ECO:0000256" key="5">
    <source>
        <dbReference type="ARBA" id="ARBA00022679"/>
    </source>
</evidence>
<evidence type="ECO:0000256" key="4">
    <source>
        <dbReference type="ARBA" id="ARBA00022605"/>
    </source>
</evidence>
<dbReference type="NCBIfam" id="NF003802">
    <property type="entry name" value="PRK05388.1"/>
    <property type="match status" value="1"/>
</dbReference>
<name>A0A450TE59_9GAMM</name>
<evidence type="ECO:0000256" key="3">
    <source>
        <dbReference type="ARBA" id="ARBA00022571"/>
    </source>
</evidence>
<comment type="pathway">
    <text evidence="8">Amino-acid biosynthesis; L-arginine biosynthesis; L-ornithine and N-acetyl-L-glutamate from L-glutamate and N(2)-acetyl-L-ornithine (cyclic): step 1/1.</text>
</comment>
<dbReference type="FunFam" id="3.60.70.12:FF:000001">
    <property type="entry name" value="Arginine biosynthesis bifunctional protein ArgJ, chloroplastic"/>
    <property type="match status" value="1"/>
</dbReference>
<keyword evidence="8" id="KW-0511">Multifunctional enzyme</keyword>
<dbReference type="EMBL" id="CAADFA010000454">
    <property type="protein sequence ID" value="VFJ67396.1"/>
    <property type="molecule type" value="Genomic_DNA"/>
</dbReference>
<dbReference type="EC" id="2.3.1.1" evidence="8"/>
<dbReference type="PANTHER" id="PTHR23100:SF0">
    <property type="entry name" value="ARGININE BIOSYNTHESIS BIFUNCTIONAL PROTEIN ARGJ, MITOCHONDRIAL"/>
    <property type="match status" value="1"/>
</dbReference>
<dbReference type="GO" id="GO:0004358">
    <property type="term" value="F:L-glutamate N-acetyltransferase activity, acting on acetyl-L-ornithine as donor"/>
    <property type="evidence" value="ECO:0007669"/>
    <property type="project" value="UniProtKB-UniRule"/>
</dbReference>
<dbReference type="EMBL" id="CAADEZ010000378">
    <property type="protein sequence ID" value="VFJ65282.1"/>
    <property type="molecule type" value="Genomic_DNA"/>
</dbReference>
<dbReference type="HAMAP" id="MF_01106">
    <property type="entry name" value="ArgJ"/>
    <property type="match status" value="1"/>
</dbReference>
<dbReference type="EC" id="2.3.1.35" evidence="8"/>
<evidence type="ECO:0000256" key="8">
    <source>
        <dbReference type="HAMAP-Rule" id="MF_01106"/>
    </source>
</evidence>
<evidence type="ECO:0000256" key="1">
    <source>
        <dbReference type="ARBA" id="ARBA00006774"/>
    </source>
</evidence>
<dbReference type="InterPro" id="IPR002813">
    <property type="entry name" value="Arg_biosynth_ArgJ"/>
</dbReference>
<feature type="binding site" evidence="8">
    <location>
        <position position="302"/>
    </location>
    <ligand>
        <name>substrate</name>
    </ligand>
</feature>
<feature type="chain" id="PRO_5034662733" description="Arginine biosynthesis bifunctional protein ArgJ beta chain" evidence="8">
    <location>
        <begin position="214"/>
        <end position="463"/>
    </location>
</feature>
<gene>
    <name evidence="8" type="primary">argJ</name>
    <name evidence="9" type="ORF">BECKFM1743A_GA0114220_103784</name>
    <name evidence="11" type="ORF">BECKFM1743B_GA0114221_104084</name>
    <name evidence="10" type="ORF">BECKFM1743C_GA0114222_104543</name>
</gene>
<evidence type="ECO:0000313" key="10">
    <source>
        <dbReference type="EMBL" id="VFJ67396.1"/>
    </source>
</evidence>
<feature type="binding site" evidence="8">
    <location>
        <position position="463"/>
    </location>
    <ligand>
        <name>substrate</name>
    </ligand>
</feature>
<feature type="active site" description="Nucleophile" evidence="8">
    <location>
        <position position="214"/>
    </location>
</feature>
<keyword evidence="3 8" id="KW-0055">Arginine biosynthesis</keyword>
<dbReference type="UniPathway" id="UPA00068">
    <property type="reaction ID" value="UER00106"/>
</dbReference>
<reference evidence="9" key="1">
    <citation type="submission" date="2019-02" db="EMBL/GenBank/DDBJ databases">
        <authorList>
            <person name="Gruber-Vodicka R. H."/>
            <person name="Seah K. B. B."/>
        </authorList>
    </citation>
    <scope>NUCLEOTIDE SEQUENCE</scope>
    <source>
        <strain evidence="9">BECK_BZ163</strain>
        <strain evidence="11">BECK_BZ164</strain>
        <strain evidence="10">BECK_BZ165</strain>
    </source>
</reference>
<dbReference type="Pfam" id="PF01960">
    <property type="entry name" value="ArgJ"/>
    <property type="match status" value="1"/>
</dbReference>
<feature type="site" description="Involved in the stabilization of negative charge on the oxyanion by the formation of the oxyanion hole" evidence="8">
    <location>
        <position position="132"/>
    </location>
</feature>
<comment type="function">
    <text evidence="8">Catalyzes two activities which are involved in the cyclic version of arginine biosynthesis: the synthesis of N-acetylglutamate from glutamate and acetyl-CoA as the acetyl donor, and of ornithine by transacetylation between N(2)-acetylornithine and glutamate.</text>
</comment>
<keyword evidence="5 8" id="KW-0808">Transferase</keyword>
<dbReference type="SUPFAM" id="SSF56266">
    <property type="entry name" value="DmpA/ArgJ-like"/>
    <property type="match status" value="1"/>
</dbReference>